<comment type="caution">
    <text evidence="12">The sequence shown here is derived from an EMBL/GenBank/DDBJ whole genome shotgun (WGS) entry which is preliminary data.</text>
</comment>
<feature type="binding site" evidence="7">
    <location>
        <position position="304"/>
    </location>
    <ligand>
        <name>NAD(+)</name>
        <dbReference type="ChEBI" id="CHEBI:57540"/>
    </ligand>
</feature>
<gene>
    <name evidence="12" type="ORF">RhiirA4_207381</name>
</gene>
<feature type="binding site" evidence="7">
    <location>
        <position position="104"/>
    </location>
    <ligand>
        <name>NAD(+)</name>
        <dbReference type="ChEBI" id="CHEBI:57540"/>
    </ligand>
</feature>
<evidence type="ECO:0000256" key="4">
    <source>
        <dbReference type="ARBA" id="ARBA00048683"/>
    </source>
</evidence>
<dbReference type="Pfam" id="PF01210">
    <property type="entry name" value="NAD_Gly3P_dh_N"/>
    <property type="match status" value="1"/>
</dbReference>
<name>A0A2I1GL39_9GLOM</name>
<dbReference type="EMBL" id="LLXI01000537">
    <property type="protein sequence ID" value="PKY47346.1"/>
    <property type="molecule type" value="Genomic_DNA"/>
</dbReference>
<dbReference type="InterPro" id="IPR008927">
    <property type="entry name" value="6-PGluconate_DH-like_C_sf"/>
</dbReference>
<evidence type="ECO:0000256" key="7">
    <source>
        <dbReference type="PIRSR" id="PIRSR000114-3"/>
    </source>
</evidence>
<evidence type="ECO:0000256" key="8">
    <source>
        <dbReference type="RuleBase" id="RU000437"/>
    </source>
</evidence>
<proteinExistence type="inferred from homology"/>
<organism evidence="12 13">
    <name type="scientific">Rhizophagus irregularis</name>
    <dbReference type="NCBI Taxonomy" id="588596"/>
    <lineage>
        <taxon>Eukaryota</taxon>
        <taxon>Fungi</taxon>
        <taxon>Fungi incertae sedis</taxon>
        <taxon>Mucoromycota</taxon>
        <taxon>Glomeromycotina</taxon>
        <taxon>Glomeromycetes</taxon>
        <taxon>Glomerales</taxon>
        <taxon>Glomeraceae</taxon>
        <taxon>Rhizophagus</taxon>
    </lineage>
</organism>
<dbReference type="PROSITE" id="PS00957">
    <property type="entry name" value="NAD_G3PDH"/>
    <property type="match status" value="1"/>
</dbReference>
<dbReference type="NCBIfam" id="TIGR03376">
    <property type="entry name" value="glycerol3P_DH"/>
    <property type="match status" value="1"/>
</dbReference>
<dbReference type="VEuPathDB" id="FungiDB:RhiirFUN_005381"/>
<evidence type="ECO:0000256" key="9">
    <source>
        <dbReference type="RuleBase" id="RU361243"/>
    </source>
</evidence>
<dbReference type="GO" id="GO:0005634">
    <property type="term" value="C:nucleus"/>
    <property type="evidence" value="ECO:0007669"/>
    <property type="project" value="TreeGrafter"/>
</dbReference>
<dbReference type="GO" id="GO:0141152">
    <property type="term" value="F:glycerol-3-phosphate dehydrogenase (NAD+) activity"/>
    <property type="evidence" value="ECO:0007669"/>
    <property type="project" value="UniProtKB-UniRule"/>
</dbReference>
<dbReference type="PANTHER" id="PTHR11728:SF8">
    <property type="entry name" value="GLYCEROL-3-PHOSPHATE DEHYDROGENASE [NAD(+)]-RELATED"/>
    <property type="match status" value="1"/>
</dbReference>
<dbReference type="Gene3D" id="3.40.50.720">
    <property type="entry name" value="NAD(P)-binding Rossmann-like Domain"/>
    <property type="match status" value="1"/>
</dbReference>
<dbReference type="InterPro" id="IPR017751">
    <property type="entry name" value="G3P_DH_NAD-dep_euk"/>
</dbReference>
<feature type="binding site" evidence="7">
    <location>
        <position position="302"/>
    </location>
    <ligand>
        <name>NAD(+)</name>
        <dbReference type="ChEBI" id="CHEBI:57540"/>
    </ligand>
</feature>
<evidence type="ECO:0000313" key="13">
    <source>
        <dbReference type="Proteomes" id="UP000234323"/>
    </source>
</evidence>
<dbReference type="GO" id="GO:0005829">
    <property type="term" value="C:cytosol"/>
    <property type="evidence" value="ECO:0007669"/>
    <property type="project" value="TreeGrafter"/>
</dbReference>
<feature type="active site" description="Proton acceptor" evidence="5">
    <location>
        <position position="211"/>
    </location>
</feature>
<feature type="domain" description="Glycerol-3-phosphate dehydrogenase NAD-dependent N-terminal" evidence="10">
    <location>
        <begin position="12"/>
        <end position="179"/>
    </location>
</feature>
<dbReference type="SUPFAM" id="SSF48179">
    <property type="entry name" value="6-phosphogluconate dehydrogenase C-terminal domain-like"/>
    <property type="match status" value="1"/>
</dbReference>
<dbReference type="Gene3D" id="1.10.1040.10">
    <property type="entry name" value="N-(1-d-carboxylethyl)-l-norvaline Dehydrogenase, domain 2"/>
    <property type="match status" value="1"/>
</dbReference>
<evidence type="ECO:0000259" key="11">
    <source>
        <dbReference type="Pfam" id="PF07479"/>
    </source>
</evidence>
<dbReference type="VEuPathDB" id="FungiDB:RhiirA1_412304"/>
<sequence>MIKEARIVDVEKVAVIGSGNWGTVIARMLGTNVVQQKGFDHEIKMWVYEEMVGERKLTELINEKHENVKYLPGVSIPENVIAVPDLLEAAEGATILVIVIPHQFVNDICGKLKGKVHPKAKAVSLVKGFDTTQSGIRPISHVIKEALKIPVCTLSGANLANEISEEKFSETTIGYKNRQEGELFKRLFETKYFKVGIVDDVLGVELCGALKNVIAIGAGIVDGLKLGDNTKAAIIRIGLLEMKKYIKMFYKGIKDETFFESCGIADVITTCYGGRNRKAAEAFVVTGKSFEQLEKELLNGQKLQGTLTAKEIYSVLQRKGLEKEFPLFTTVYKIVSEGLDPHKIVEDIV</sequence>
<feature type="binding site" evidence="7">
    <location>
        <begin position="17"/>
        <end position="22"/>
    </location>
    <ligand>
        <name>NAD(+)</name>
        <dbReference type="ChEBI" id="CHEBI:57540"/>
    </ligand>
</feature>
<dbReference type="PANTHER" id="PTHR11728">
    <property type="entry name" value="GLYCEROL-3-PHOSPHATE DEHYDROGENASE"/>
    <property type="match status" value="1"/>
</dbReference>
<dbReference type="InterPro" id="IPR011128">
    <property type="entry name" value="G3P_DH_NAD-dep_N"/>
</dbReference>
<feature type="binding site" evidence="7">
    <location>
        <position position="275"/>
    </location>
    <ligand>
        <name>NAD(+)</name>
        <dbReference type="ChEBI" id="CHEBI:57540"/>
    </ligand>
</feature>
<dbReference type="InterPro" id="IPR006168">
    <property type="entry name" value="G3P_DH_NAD-dep"/>
</dbReference>
<keyword evidence="2 8" id="KW-0560">Oxidoreductase</keyword>
<dbReference type="GO" id="GO:0046168">
    <property type="term" value="P:glycerol-3-phosphate catabolic process"/>
    <property type="evidence" value="ECO:0007669"/>
    <property type="project" value="UniProtKB-UniRule"/>
</dbReference>
<dbReference type="Pfam" id="PF07479">
    <property type="entry name" value="NAD_Gly3P_dh_C"/>
    <property type="match status" value="1"/>
</dbReference>
<dbReference type="InterPro" id="IPR036291">
    <property type="entry name" value="NAD(P)-bd_dom_sf"/>
</dbReference>
<evidence type="ECO:0000313" key="12">
    <source>
        <dbReference type="EMBL" id="PKY47346.1"/>
    </source>
</evidence>
<dbReference type="PRINTS" id="PR00077">
    <property type="entry name" value="GPDHDRGNASE"/>
</dbReference>
<evidence type="ECO:0000256" key="5">
    <source>
        <dbReference type="PIRSR" id="PIRSR000114-1"/>
    </source>
</evidence>
<dbReference type="EC" id="1.1.1.8" evidence="9"/>
<evidence type="ECO:0000256" key="2">
    <source>
        <dbReference type="ARBA" id="ARBA00023002"/>
    </source>
</evidence>
<reference evidence="12 13" key="1">
    <citation type="submission" date="2015-10" db="EMBL/GenBank/DDBJ databases">
        <title>Genome analyses suggest a sexual origin of heterokaryosis in a supposedly ancient asexual fungus.</title>
        <authorList>
            <person name="Ropars J."/>
            <person name="Sedzielewska K."/>
            <person name="Noel J."/>
            <person name="Charron P."/>
            <person name="Farinelli L."/>
            <person name="Marton T."/>
            <person name="Kruger M."/>
            <person name="Pelin A."/>
            <person name="Brachmann A."/>
            <person name="Corradi N."/>
        </authorList>
    </citation>
    <scope>NUCLEOTIDE SEQUENCE [LARGE SCALE GENOMIC DNA]</scope>
    <source>
        <strain evidence="12 13">A4</strain>
    </source>
</reference>
<keyword evidence="3 7" id="KW-0520">NAD</keyword>
<dbReference type="AlphaFoldDB" id="A0A2I1GL39"/>
<evidence type="ECO:0000256" key="6">
    <source>
        <dbReference type="PIRSR" id="PIRSR000114-2"/>
    </source>
</evidence>
<dbReference type="GO" id="GO:0051287">
    <property type="term" value="F:NAD binding"/>
    <property type="evidence" value="ECO:0007669"/>
    <property type="project" value="UniProtKB-UniRule"/>
</dbReference>
<dbReference type="OrthoDB" id="10263760at2759"/>
<accession>A0A2I1GL39</accession>
<dbReference type="Proteomes" id="UP000234323">
    <property type="component" value="Unassembled WGS sequence"/>
</dbReference>
<dbReference type="PIRSF" id="PIRSF000114">
    <property type="entry name" value="Glycerol-3-P_dh"/>
    <property type="match status" value="1"/>
</dbReference>
<dbReference type="FunFam" id="3.40.50.720:FF:000365">
    <property type="entry name" value="Glycerol-3-phosphate dehydrogenase [NAD(+)]"/>
    <property type="match status" value="1"/>
</dbReference>
<dbReference type="FunFam" id="1.10.1040.10:FF:000004">
    <property type="entry name" value="Glycerol-3-phosphate dehydrogenase [NAD(+)]"/>
    <property type="match status" value="1"/>
</dbReference>
<dbReference type="SUPFAM" id="SSF51735">
    <property type="entry name" value="NAD(P)-binding Rossmann-fold domains"/>
    <property type="match status" value="1"/>
</dbReference>
<dbReference type="InterPro" id="IPR013328">
    <property type="entry name" value="6PGD_dom2"/>
</dbReference>
<feature type="binding site" evidence="6">
    <location>
        <position position="127"/>
    </location>
    <ligand>
        <name>substrate</name>
    </ligand>
</feature>
<dbReference type="VEuPathDB" id="FungiDB:FUN_005673"/>
<feature type="domain" description="Glycerol-3-phosphate dehydrogenase NAD-dependent C-terminal" evidence="11">
    <location>
        <begin position="200"/>
        <end position="346"/>
    </location>
</feature>
<dbReference type="InterPro" id="IPR006109">
    <property type="entry name" value="G3P_DH_NAD-dep_C"/>
</dbReference>
<comment type="similarity">
    <text evidence="1 8">Belongs to the NAD-dependent glycerol-3-phosphate dehydrogenase family.</text>
</comment>
<evidence type="ECO:0000259" key="10">
    <source>
        <dbReference type="Pfam" id="PF01210"/>
    </source>
</evidence>
<feature type="binding site" evidence="7">
    <location>
        <position position="160"/>
    </location>
    <ligand>
        <name>NAD(+)</name>
        <dbReference type="ChEBI" id="CHEBI:57540"/>
    </ligand>
</feature>
<comment type="catalytic activity">
    <reaction evidence="4 9">
        <text>sn-glycerol 3-phosphate + NAD(+) = dihydroxyacetone phosphate + NADH + H(+)</text>
        <dbReference type="Rhea" id="RHEA:11092"/>
        <dbReference type="ChEBI" id="CHEBI:15378"/>
        <dbReference type="ChEBI" id="CHEBI:57540"/>
        <dbReference type="ChEBI" id="CHEBI:57597"/>
        <dbReference type="ChEBI" id="CHEBI:57642"/>
        <dbReference type="ChEBI" id="CHEBI:57945"/>
        <dbReference type="EC" id="1.1.1.8"/>
    </reaction>
</comment>
<feature type="binding site" evidence="6">
    <location>
        <begin position="275"/>
        <end position="276"/>
    </location>
    <ligand>
        <name>substrate</name>
    </ligand>
</feature>
<protein>
    <recommendedName>
        <fullName evidence="9">Glycerol-3-phosphate dehydrogenase [NAD(+)]</fullName>
        <ecNumber evidence="9">1.1.1.8</ecNumber>
    </recommendedName>
</protein>
<keyword evidence="13" id="KW-1185">Reference proteome</keyword>
<dbReference type="GO" id="GO:0005975">
    <property type="term" value="P:carbohydrate metabolic process"/>
    <property type="evidence" value="ECO:0007669"/>
    <property type="project" value="InterPro"/>
</dbReference>
<evidence type="ECO:0000256" key="1">
    <source>
        <dbReference type="ARBA" id="ARBA00011009"/>
    </source>
</evidence>
<evidence type="ECO:0000256" key="3">
    <source>
        <dbReference type="ARBA" id="ARBA00023027"/>
    </source>
</evidence>
<dbReference type="GO" id="GO:0042803">
    <property type="term" value="F:protein homodimerization activity"/>
    <property type="evidence" value="ECO:0007669"/>
    <property type="project" value="InterPro"/>
</dbReference>